<feature type="compositionally biased region" description="Low complexity" evidence="1">
    <location>
        <begin position="18"/>
        <end position="34"/>
    </location>
</feature>
<dbReference type="Proteomes" id="UP000886998">
    <property type="component" value="Unassembled WGS sequence"/>
</dbReference>
<feature type="region of interest" description="Disordered" evidence="1">
    <location>
        <begin position="1"/>
        <end position="39"/>
    </location>
</feature>
<dbReference type="EMBL" id="BMAV01019483">
    <property type="protein sequence ID" value="GFY72493.1"/>
    <property type="molecule type" value="Genomic_DNA"/>
</dbReference>
<feature type="non-terminal residue" evidence="2">
    <location>
        <position position="1"/>
    </location>
</feature>
<evidence type="ECO:0000256" key="1">
    <source>
        <dbReference type="SAM" id="MobiDB-lite"/>
    </source>
</evidence>
<keyword evidence="3" id="KW-1185">Reference proteome</keyword>
<evidence type="ECO:0000313" key="3">
    <source>
        <dbReference type="Proteomes" id="UP000886998"/>
    </source>
</evidence>
<protein>
    <submittedName>
        <fullName evidence="2">Uncharacterized protein</fullName>
    </submittedName>
</protein>
<accession>A0A8X6YKL6</accession>
<dbReference type="AlphaFoldDB" id="A0A8X6YKL6"/>
<name>A0A8X6YKL6_9ARAC</name>
<reference evidence="2" key="1">
    <citation type="submission" date="2020-08" db="EMBL/GenBank/DDBJ databases">
        <title>Multicomponent nature underlies the extraordinary mechanical properties of spider dragline silk.</title>
        <authorList>
            <person name="Kono N."/>
            <person name="Nakamura H."/>
            <person name="Mori M."/>
            <person name="Yoshida Y."/>
            <person name="Ohtoshi R."/>
            <person name="Malay A.D."/>
            <person name="Moran D.A.P."/>
            <person name="Tomita M."/>
            <person name="Numata K."/>
            <person name="Arakawa K."/>
        </authorList>
    </citation>
    <scope>NUCLEOTIDE SEQUENCE</scope>
</reference>
<evidence type="ECO:0000313" key="2">
    <source>
        <dbReference type="EMBL" id="GFY72493.1"/>
    </source>
</evidence>
<gene>
    <name evidence="2" type="ORF">TNIN_303511</name>
</gene>
<proteinExistence type="predicted"/>
<sequence>INSESGPIEKKRSLDAISPLRHLSRSRSTSTNRRVVPEKPLQSIPLTAFPVHYGKAAGAVIWRNEITPAHFANLLMCLFTRRLPNRQEKKCSERVQSGGISSP</sequence>
<organism evidence="2 3">
    <name type="scientific">Trichonephila inaurata madagascariensis</name>
    <dbReference type="NCBI Taxonomy" id="2747483"/>
    <lineage>
        <taxon>Eukaryota</taxon>
        <taxon>Metazoa</taxon>
        <taxon>Ecdysozoa</taxon>
        <taxon>Arthropoda</taxon>
        <taxon>Chelicerata</taxon>
        <taxon>Arachnida</taxon>
        <taxon>Araneae</taxon>
        <taxon>Araneomorphae</taxon>
        <taxon>Entelegynae</taxon>
        <taxon>Araneoidea</taxon>
        <taxon>Nephilidae</taxon>
        <taxon>Trichonephila</taxon>
        <taxon>Trichonephila inaurata</taxon>
    </lineage>
</organism>
<comment type="caution">
    <text evidence="2">The sequence shown here is derived from an EMBL/GenBank/DDBJ whole genome shotgun (WGS) entry which is preliminary data.</text>
</comment>